<feature type="signal peptide" evidence="1">
    <location>
        <begin position="1"/>
        <end position="20"/>
    </location>
</feature>
<evidence type="ECO:0000256" key="1">
    <source>
        <dbReference type="SAM" id="SignalP"/>
    </source>
</evidence>
<dbReference type="AlphaFoldDB" id="A0A6B0UC37"/>
<evidence type="ECO:0000313" key="2">
    <source>
        <dbReference type="EMBL" id="MXU89298.1"/>
    </source>
</evidence>
<protein>
    <submittedName>
        <fullName evidence="2">Putative secreted protein</fullName>
    </submittedName>
</protein>
<reference evidence="2" key="1">
    <citation type="submission" date="2019-12" db="EMBL/GenBank/DDBJ databases">
        <title>An insight into the sialome of adult female Ixodes ricinus ticks feeding for 6 days.</title>
        <authorList>
            <person name="Perner J."/>
            <person name="Ribeiro J.M.C."/>
        </authorList>
    </citation>
    <scope>NUCLEOTIDE SEQUENCE</scope>
    <source>
        <strain evidence="2">Semi-engorged</strain>
        <tissue evidence="2">Salivary glands</tissue>
    </source>
</reference>
<keyword evidence="1" id="KW-0732">Signal</keyword>
<proteinExistence type="predicted"/>
<sequence>MFRHWLSITVFALLNCIVSSSFLVRSRARSACNCEICNCNAKSLPATALAGELPTTAEDAAAEGVAFGGFLFEISKDSPARTVTTLTGEADFLATFSTTSGASTSES</sequence>
<accession>A0A6B0UC37</accession>
<feature type="chain" id="PRO_5025352479" evidence="1">
    <location>
        <begin position="21"/>
        <end position="107"/>
    </location>
</feature>
<organism evidence="2">
    <name type="scientific">Ixodes ricinus</name>
    <name type="common">Common tick</name>
    <name type="synonym">Acarus ricinus</name>
    <dbReference type="NCBI Taxonomy" id="34613"/>
    <lineage>
        <taxon>Eukaryota</taxon>
        <taxon>Metazoa</taxon>
        <taxon>Ecdysozoa</taxon>
        <taxon>Arthropoda</taxon>
        <taxon>Chelicerata</taxon>
        <taxon>Arachnida</taxon>
        <taxon>Acari</taxon>
        <taxon>Parasitiformes</taxon>
        <taxon>Ixodida</taxon>
        <taxon>Ixodoidea</taxon>
        <taxon>Ixodidae</taxon>
        <taxon>Ixodinae</taxon>
        <taxon>Ixodes</taxon>
    </lineage>
</organism>
<dbReference type="EMBL" id="GIFC01007215">
    <property type="protein sequence ID" value="MXU89298.1"/>
    <property type="molecule type" value="Transcribed_RNA"/>
</dbReference>
<name>A0A6B0UC37_IXORI</name>